<evidence type="ECO:0000256" key="6">
    <source>
        <dbReference type="ARBA" id="ARBA00022692"/>
    </source>
</evidence>
<evidence type="ECO:0000256" key="9">
    <source>
        <dbReference type="ARBA" id="ARBA00023136"/>
    </source>
</evidence>
<evidence type="ECO:0000313" key="12">
    <source>
        <dbReference type="Proteomes" id="UP000325291"/>
    </source>
</evidence>
<evidence type="ECO:0000256" key="5">
    <source>
        <dbReference type="ARBA" id="ARBA00022519"/>
    </source>
</evidence>
<keyword evidence="7" id="KW-0653">Protein transport</keyword>
<keyword evidence="6 10" id="KW-0812">Transmembrane</keyword>
<evidence type="ECO:0000256" key="10">
    <source>
        <dbReference type="SAM" id="Phobius"/>
    </source>
</evidence>
<evidence type="ECO:0000256" key="3">
    <source>
        <dbReference type="ARBA" id="ARBA00022448"/>
    </source>
</evidence>
<dbReference type="RefSeq" id="WP_111366030.1">
    <property type="nucleotide sequence ID" value="NZ_VINQ01000005.1"/>
</dbReference>
<dbReference type="Gene3D" id="3.30.1360.100">
    <property type="entry name" value="General secretion pathway protein M, EpsM"/>
    <property type="match status" value="1"/>
</dbReference>
<evidence type="ECO:0000256" key="8">
    <source>
        <dbReference type="ARBA" id="ARBA00022989"/>
    </source>
</evidence>
<dbReference type="InterPro" id="IPR007690">
    <property type="entry name" value="T2SS_GspM"/>
</dbReference>
<dbReference type="EMBL" id="VINQ01000005">
    <property type="protein sequence ID" value="KAA0916349.1"/>
    <property type="molecule type" value="Genomic_DNA"/>
</dbReference>
<dbReference type="AlphaFoldDB" id="A0A5A9ZH29"/>
<keyword evidence="4" id="KW-1003">Cell membrane</keyword>
<keyword evidence="5" id="KW-0997">Cell inner membrane</keyword>
<dbReference type="Proteomes" id="UP000325291">
    <property type="component" value="Unassembled WGS sequence"/>
</dbReference>
<protein>
    <submittedName>
        <fullName evidence="11">Type II secretion system protein M</fullName>
    </submittedName>
</protein>
<dbReference type="Pfam" id="PF04612">
    <property type="entry name" value="T2SSM"/>
    <property type="match status" value="1"/>
</dbReference>
<keyword evidence="12" id="KW-1185">Reference proteome</keyword>
<evidence type="ECO:0000256" key="2">
    <source>
        <dbReference type="ARBA" id="ARBA00010637"/>
    </source>
</evidence>
<dbReference type="GO" id="GO:0015627">
    <property type="term" value="C:type II protein secretion system complex"/>
    <property type="evidence" value="ECO:0007669"/>
    <property type="project" value="InterPro"/>
</dbReference>
<comment type="subcellular location">
    <subcellularLocation>
        <location evidence="1">Cell inner membrane</location>
        <topology evidence="1">Single-pass membrane protein</topology>
    </subcellularLocation>
</comment>
<evidence type="ECO:0000256" key="7">
    <source>
        <dbReference type="ARBA" id="ARBA00022927"/>
    </source>
</evidence>
<comment type="caution">
    <text evidence="11">The sequence shown here is derived from an EMBL/GenBank/DDBJ whole genome shotgun (WGS) entry which is preliminary data.</text>
</comment>
<keyword evidence="8 10" id="KW-1133">Transmembrane helix</keyword>
<accession>A0A5A9ZH29</accession>
<gene>
    <name evidence="11" type="ORF">FLO80_09580</name>
</gene>
<keyword evidence="9 10" id="KW-0472">Membrane</keyword>
<evidence type="ECO:0000256" key="4">
    <source>
        <dbReference type="ARBA" id="ARBA00022475"/>
    </source>
</evidence>
<sequence>MSILARLNPRERVIVLGGGAFLIALAAWFYVWQPLASERAEQAERIARYLAVIEITRMVDNRAPTVEPAPVNDAPLTPRITQSAEAAGIPLARLDPDGSRLRITVASAGFAELTRWIAALESVEGVRALSVEMSRLTQPGQVSMRLTLEDAQ</sequence>
<name>A0A5A9ZH29_9RHOB</name>
<evidence type="ECO:0000313" key="11">
    <source>
        <dbReference type="EMBL" id="KAA0916349.1"/>
    </source>
</evidence>
<dbReference type="GO" id="GO:0015628">
    <property type="term" value="P:protein secretion by the type II secretion system"/>
    <property type="evidence" value="ECO:0007669"/>
    <property type="project" value="InterPro"/>
</dbReference>
<evidence type="ECO:0000256" key="1">
    <source>
        <dbReference type="ARBA" id="ARBA00004377"/>
    </source>
</evidence>
<keyword evidence="3" id="KW-0813">Transport</keyword>
<dbReference type="SUPFAM" id="SSF103054">
    <property type="entry name" value="General secretion pathway protein M, EpsM"/>
    <property type="match status" value="1"/>
</dbReference>
<organism evidence="11 12">
    <name type="scientific">Aquicoccus porphyridii</name>
    <dbReference type="NCBI Taxonomy" id="1852029"/>
    <lineage>
        <taxon>Bacteria</taxon>
        <taxon>Pseudomonadati</taxon>
        <taxon>Pseudomonadota</taxon>
        <taxon>Alphaproteobacteria</taxon>
        <taxon>Rhodobacterales</taxon>
        <taxon>Paracoccaceae</taxon>
        <taxon>Aquicoccus</taxon>
    </lineage>
</organism>
<reference evidence="11 12" key="1">
    <citation type="submission" date="2019-07" db="EMBL/GenBank/DDBJ databases">
        <title>Aquicoccus porphyridii gen. nov., sp. nov., isolated from a small marine red alga, Porphyridium marinum.</title>
        <authorList>
            <person name="Liu L."/>
        </authorList>
    </citation>
    <scope>NUCLEOTIDE SEQUENCE [LARGE SCALE GENOMIC DNA]</scope>
    <source>
        <strain evidence="11 12">L1 8-17</strain>
    </source>
</reference>
<feature type="transmembrane region" description="Helical" evidence="10">
    <location>
        <begin position="12"/>
        <end position="32"/>
    </location>
</feature>
<comment type="similarity">
    <text evidence="2">Belongs to the GSP M family.</text>
</comment>
<dbReference type="InterPro" id="IPR023229">
    <property type="entry name" value="T2SS_M_periplasmic_sf"/>
</dbReference>
<proteinExistence type="inferred from homology"/>
<dbReference type="GO" id="GO:0005886">
    <property type="term" value="C:plasma membrane"/>
    <property type="evidence" value="ECO:0007669"/>
    <property type="project" value="UniProtKB-SubCell"/>
</dbReference>